<name>G7YX97_CLOSI</name>
<reference evidence="2" key="1">
    <citation type="journal article" date="2011" name="Genome Biol.">
        <title>The draft genome of the carcinogenic human liver fluke Clonorchis sinensis.</title>
        <authorList>
            <person name="Wang X."/>
            <person name="Chen W."/>
            <person name="Huang Y."/>
            <person name="Sun J."/>
            <person name="Men J."/>
            <person name="Liu H."/>
            <person name="Luo F."/>
            <person name="Guo L."/>
            <person name="Lv X."/>
            <person name="Deng C."/>
            <person name="Zhou C."/>
            <person name="Fan Y."/>
            <person name="Li X."/>
            <person name="Huang L."/>
            <person name="Hu Y."/>
            <person name="Liang C."/>
            <person name="Hu X."/>
            <person name="Xu J."/>
            <person name="Yu X."/>
        </authorList>
    </citation>
    <scope>NUCLEOTIDE SEQUENCE [LARGE SCALE GENOMIC DNA]</scope>
    <source>
        <strain evidence="2">Henan</strain>
    </source>
</reference>
<organism evidence="2 3">
    <name type="scientific">Clonorchis sinensis</name>
    <name type="common">Chinese liver fluke</name>
    <dbReference type="NCBI Taxonomy" id="79923"/>
    <lineage>
        <taxon>Eukaryota</taxon>
        <taxon>Metazoa</taxon>
        <taxon>Spiralia</taxon>
        <taxon>Lophotrochozoa</taxon>
        <taxon>Platyhelminthes</taxon>
        <taxon>Trematoda</taxon>
        <taxon>Digenea</taxon>
        <taxon>Opisthorchiida</taxon>
        <taxon>Opisthorchiata</taxon>
        <taxon>Opisthorchiidae</taxon>
        <taxon>Clonorchis</taxon>
    </lineage>
</organism>
<dbReference type="EMBL" id="DF144862">
    <property type="protein sequence ID" value="GAA57577.1"/>
    <property type="molecule type" value="Genomic_DNA"/>
</dbReference>
<feature type="region of interest" description="Disordered" evidence="1">
    <location>
        <begin position="382"/>
        <end position="441"/>
    </location>
</feature>
<protein>
    <submittedName>
        <fullName evidence="2">Uncharacterized protein</fullName>
    </submittedName>
</protein>
<evidence type="ECO:0000313" key="3">
    <source>
        <dbReference type="Proteomes" id="UP000008909"/>
    </source>
</evidence>
<evidence type="ECO:0000313" key="2">
    <source>
        <dbReference type="EMBL" id="GAA57577.1"/>
    </source>
</evidence>
<reference key="2">
    <citation type="submission" date="2011-10" db="EMBL/GenBank/DDBJ databases">
        <title>The genome and transcriptome sequence of Clonorchis sinensis provide insights into the carcinogenic liver fluke.</title>
        <authorList>
            <person name="Wang X."/>
            <person name="Huang Y."/>
            <person name="Chen W."/>
            <person name="Liu H."/>
            <person name="Guo L."/>
            <person name="Chen Y."/>
            <person name="Luo F."/>
            <person name="Zhou W."/>
            <person name="Sun J."/>
            <person name="Mao Q."/>
            <person name="Liang P."/>
            <person name="Zhou C."/>
            <person name="Tian Y."/>
            <person name="Men J."/>
            <person name="Lv X."/>
            <person name="Huang L."/>
            <person name="Zhou J."/>
            <person name="Hu Y."/>
            <person name="Li R."/>
            <person name="Zhang F."/>
            <person name="Lei H."/>
            <person name="Li X."/>
            <person name="Hu X."/>
            <person name="Liang C."/>
            <person name="Xu J."/>
            <person name="Wu Z."/>
            <person name="Yu X."/>
        </authorList>
    </citation>
    <scope>NUCLEOTIDE SEQUENCE</scope>
    <source>
        <strain>Henan</strain>
    </source>
</reference>
<evidence type="ECO:0000256" key="1">
    <source>
        <dbReference type="SAM" id="MobiDB-lite"/>
    </source>
</evidence>
<gene>
    <name evidence="2" type="ORF">CLF_112921</name>
</gene>
<keyword evidence="3" id="KW-1185">Reference proteome</keyword>
<dbReference type="Proteomes" id="UP000008909">
    <property type="component" value="Unassembled WGS sequence"/>
</dbReference>
<accession>G7YX97</accession>
<dbReference type="AlphaFoldDB" id="G7YX97"/>
<sequence>MLPNFDQKLWIMLNCVDCCNGEQLGRPFLREHTSIRLQIVGANSKVWNIFQLAFQRIIVYSGCPSTMGAVTAAVYFQVRFRPGGEASVRWKPVKQRADVSSLLEFLSSVHLTKLREFRTIDLPASDWTRDRSVTISAPESQIFRHTTKEFDEEYTGVIKRGKIRRRSTVGLLCSRTESLTVVVYYRVEKRKPNKATQKISSSFSHALRVGRHRLRVLSRMPPEYCSYECPTKEDCICTQQPSDRRQTPAFRLGTPGNTTSRMVIEFGLNSDVSQSGGTKSSILNFNEDGPHHWIIGDFVLQVKLIYAEGRERTVRPFRHYWEPLARNLRTGNYCYKTSADEKIAGHVLAGCNALLVLFVERRGNLPGDIYEGLFTTSEFYQEELEEETSNNENRRPDGKRSNQSCADTHVHANAPTYRKAEHSQDLDSRARREQEVNQSPQVHGQLWNTCDSYAAEKHLETRTFEVAVRVVLRHRVSWCNFLIVRTLRLDEHTHIPCGERIDAHGTTAFTPSMGMHDESTEFFIPSIEFVSELMAPREMVSMQLEGPGVSPHSRNRDSGSCVFFILKNPEKLMYRPGRSPATRLNICVKVAHVVGAQLGAKPGAAWKCRCSCTRRRLQGVGRWNVPDGRQMKFQGSACPKVLPTEIRASSSRFAAGAGLQGAQASRGENVFYGLQPRHYTVCANRQELRQKMQSLPNSIPSLKCDRLKTLGRLLTKDNGLLTECLVFWLNRFQDQDGGVVLLFGRNYSGESTPKGSTGLKFRCYSSTPTVHIQWPCRDLNPGHLICEASVLPLLHQRTLNASEFLISFANEVAARSFSTRLELYINKRGGPYSST</sequence>
<feature type="compositionally biased region" description="Basic and acidic residues" evidence="1">
    <location>
        <begin position="418"/>
        <end position="435"/>
    </location>
</feature>
<proteinExistence type="predicted"/>